<name>A0ABP8XSZ4_9MICO</name>
<dbReference type="Proteomes" id="UP001500843">
    <property type="component" value="Unassembled WGS sequence"/>
</dbReference>
<evidence type="ECO:0000259" key="3">
    <source>
        <dbReference type="SMART" id="SM00858"/>
    </source>
</evidence>
<accession>A0ABP8XSZ4</accession>
<sequence length="255" mass="25738">MGPAPGEPEADSADGLGGDGTVSSSTKVANREKHARSAPQPQRPAPPGPLKPTRARRRPALIALGLALVALSVLASVYLASTLGQTYQVLAIKSELARGTEITDADITTVELPMGTTLPDPVPAAEYDQVVGQGKVAAVDLKEGQLLTRGSIADELQPAAGRSIVGIALAPNQMPDQDKLRAGDAVRIVETPATGGEPPAEAPFAISATVVSKAPSTLGEQTVVDVEVASKDAAALAARAATGRVALVIDAVGAG</sequence>
<dbReference type="InterPro" id="IPR013974">
    <property type="entry name" value="SAF"/>
</dbReference>
<feature type="domain" description="SAF" evidence="3">
    <location>
        <begin position="87"/>
        <end position="153"/>
    </location>
</feature>
<dbReference type="EMBL" id="BAABHM010000017">
    <property type="protein sequence ID" value="GAA4712484.1"/>
    <property type="molecule type" value="Genomic_DNA"/>
</dbReference>
<feature type="compositionally biased region" description="Pro residues" evidence="1">
    <location>
        <begin position="41"/>
        <end position="50"/>
    </location>
</feature>
<keyword evidence="2" id="KW-0812">Transmembrane</keyword>
<comment type="caution">
    <text evidence="4">The sequence shown here is derived from an EMBL/GenBank/DDBJ whole genome shotgun (WGS) entry which is preliminary data.</text>
</comment>
<reference evidence="5" key="1">
    <citation type="journal article" date="2019" name="Int. J. Syst. Evol. Microbiol.">
        <title>The Global Catalogue of Microorganisms (GCM) 10K type strain sequencing project: providing services to taxonomists for standard genome sequencing and annotation.</title>
        <authorList>
            <consortium name="The Broad Institute Genomics Platform"/>
            <consortium name="The Broad Institute Genome Sequencing Center for Infectious Disease"/>
            <person name="Wu L."/>
            <person name="Ma J."/>
        </authorList>
    </citation>
    <scope>NUCLEOTIDE SEQUENCE [LARGE SCALE GENOMIC DNA]</scope>
    <source>
        <strain evidence="5">JCM 17975</strain>
    </source>
</reference>
<gene>
    <name evidence="4" type="ORF">GCM10023198_39210</name>
</gene>
<organism evidence="4 5">
    <name type="scientific">Promicromonospora umidemergens</name>
    <dbReference type="NCBI Taxonomy" id="629679"/>
    <lineage>
        <taxon>Bacteria</taxon>
        <taxon>Bacillati</taxon>
        <taxon>Actinomycetota</taxon>
        <taxon>Actinomycetes</taxon>
        <taxon>Micrococcales</taxon>
        <taxon>Promicromonosporaceae</taxon>
        <taxon>Promicromonospora</taxon>
    </lineage>
</organism>
<keyword evidence="5" id="KW-1185">Reference proteome</keyword>
<evidence type="ECO:0000313" key="5">
    <source>
        <dbReference type="Proteomes" id="UP001500843"/>
    </source>
</evidence>
<dbReference type="Pfam" id="PF08666">
    <property type="entry name" value="SAF"/>
    <property type="match status" value="1"/>
</dbReference>
<proteinExistence type="predicted"/>
<keyword evidence="2" id="KW-1133">Transmembrane helix</keyword>
<evidence type="ECO:0000256" key="2">
    <source>
        <dbReference type="SAM" id="Phobius"/>
    </source>
</evidence>
<evidence type="ECO:0000256" key="1">
    <source>
        <dbReference type="SAM" id="MobiDB-lite"/>
    </source>
</evidence>
<feature type="transmembrane region" description="Helical" evidence="2">
    <location>
        <begin position="60"/>
        <end position="80"/>
    </location>
</feature>
<protein>
    <recommendedName>
        <fullName evidence="3">SAF domain-containing protein</fullName>
    </recommendedName>
</protein>
<keyword evidence="2" id="KW-0472">Membrane</keyword>
<evidence type="ECO:0000313" key="4">
    <source>
        <dbReference type="EMBL" id="GAA4712484.1"/>
    </source>
</evidence>
<dbReference type="SMART" id="SM00858">
    <property type="entry name" value="SAF"/>
    <property type="match status" value="1"/>
</dbReference>
<dbReference type="CDD" id="cd11614">
    <property type="entry name" value="SAF_CpaB_FlgA_like"/>
    <property type="match status" value="1"/>
</dbReference>
<feature type="region of interest" description="Disordered" evidence="1">
    <location>
        <begin position="1"/>
        <end position="54"/>
    </location>
</feature>